<feature type="non-terminal residue" evidence="1">
    <location>
        <position position="1"/>
    </location>
</feature>
<name>A0A426YMF3_ENSVE</name>
<evidence type="ECO:0000313" key="2">
    <source>
        <dbReference type="Proteomes" id="UP000287651"/>
    </source>
</evidence>
<evidence type="ECO:0000313" key="1">
    <source>
        <dbReference type="EMBL" id="RRT52898.1"/>
    </source>
</evidence>
<protein>
    <submittedName>
        <fullName evidence="1">Uncharacterized protein</fullName>
    </submittedName>
</protein>
<sequence length="222" mass="23723">GSTASIVTTEGEDEEAAVVKVCFPFFPDFRTTMLRSLLWRLQRLQQRGEGAAAQFYDMSGGGFSASFMAGARYDGGGRGRGALGRGGKCQDQRSVTDGVDVVSSTTNRRRIEGRATTAEAAADVRALASRRSLGEDSGLGLEGSTGLVTSTTVVSYGWQMRKMRCSSCFAAVGIDADSGRSKLRRIRSGLRLQIRSSIRSPRWSVLRSDDRAGSSGVRGGMT</sequence>
<comment type="caution">
    <text evidence="1">The sequence shown here is derived from an EMBL/GenBank/DDBJ whole genome shotgun (WGS) entry which is preliminary data.</text>
</comment>
<organism evidence="1 2">
    <name type="scientific">Ensete ventricosum</name>
    <name type="common">Abyssinian banana</name>
    <name type="synonym">Musa ensete</name>
    <dbReference type="NCBI Taxonomy" id="4639"/>
    <lineage>
        <taxon>Eukaryota</taxon>
        <taxon>Viridiplantae</taxon>
        <taxon>Streptophyta</taxon>
        <taxon>Embryophyta</taxon>
        <taxon>Tracheophyta</taxon>
        <taxon>Spermatophyta</taxon>
        <taxon>Magnoliopsida</taxon>
        <taxon>Liliopsida</taxon>
        <taxon>Zingiberales</taxon>
        <taxon>Musaceae</taxon>
        <taxon>Ensete</taxon>
    </lineage>
</organism>
<dbReference type="AlphaFoldDB" id="A0A426YMF3"/>
<accession>A0A426YMF3</accession>
<proteinExistence type="predicted"/>
<dbReference type="Proteomes" id="UP000287651">
    <property type="component" value="Unassembled WGS sequence"/>
</dbReference>
<gene>
    <name evidence="1" type="ORF">B296_00040593</name>
</gene>
<reference evidence="1 2" key="1">
    <citation type="journal article" date="2014" name="Agronomy (Basel)">
        <title>A Draft Genome Sequence for Ensete ventricosum, the Drought-Tolerant Tree Against Hunger.</title>
        <authorList>
            <person name="Harrison J."/>
            <person name="Moore K.A."/>
            <person name="Paszkiewicz K."/>
            <person name="Jones T."/>
            <person name="Grant M."/>
            <person name="Ambacheew D."/>
            <person name="Muzemil S."/>
            <person name="Studholme D.J."/>
        </authorList>
    </citation>
    <scope>NUCLEOTIDE SEQUENCE [LARGE SCALE GENOMIC DNA]</scope>
</reference>
<dbReference type="EMBL" id="AMZH03011425">
    <property type="protein sequence ID" value="RRT52898.1"/>
    <property type="molecule type" value="Genomic_DNA"/>
</dbReference>